<comment type="caution">
    <text evidence="1">The sequence shown here is derived from an EMBL/GenBank/DDBJ whole genome shotgun (WGS) entry which is preliminary data.</text>
</comment>
<dbReference type="EMBL" id="BKCJ010190795">
    <property type="protein sequence ID" value="GEY58151.1"/>
    <property type="molecule type" value="Genomic_DNA"/>
</dbReference>
<organism evidence="1">
    <name type="scientific">Tanacetum cinerariifolium</name>
    <name type="common">Dalmatian daisy</name>
    <name type="synonym">Chrysanthemum cinerariifolium</name>
    <dbReference type="NCBI Taxonomy" id="118510"/>
    <lineage>
        <taxon>Eukaryota</taxon>
        <taxon>Viridiplantae</taxon>
        <taxon>Streptophyta</taxon>
        <taxon>Embryophyta</taxon>
        <taxon>Tracheophyta</taxon>
        <taxon>Spermatophyta</taxon>
        <taxon>Magnoliopsida</taxon>
        <taxon>eudicotyledons</taxon>
        <taxon>Gunneridae</taxon>
        <taxon>Pentapetalae</taxon>
        <taxon>asterids</taxon>
        <taxon>campanulids</taxon>
        <taxon>Asterales</taxon>
        <taxon>Asteraceae</taxon>
        <taxon>Asteroideae</taxon>
        <taxon>Anthemideae</taxon>
        <taxon>Anthemidinae</taxon>
        <taxon>Tanacetum</taxon>
    </lineage>
</organism>
<reference evidence="1" key="1">
    <citation type="journal article" date="2019" name="Sci. Rep.">
        <title>Draft genome of Tanacetum cinerariifolium, the natural source of mosquito coil.</title>
        <authorList>
            <person name="Yamashiro T."/>
            <person name="Shiraishi A."/>
            <person name="Satake H."/>
            <person name="Nakayama K."/>
        </authorList>
    </citation>
    <scope>NUCLEOTIDE SEQUENCE</scope>
</reference>
<accession>A0A699HQA3</accession>
<evidence type="ECO:0000313" key="1">
    <source>
        <dbReference type="EMBL" id="GEY58151.1"/>
    </source>
</evidence>
<sequence>MHLQLTMTWSWNLKIRKHRLHLSVETGSRSGHIKIQSVSLVNCEMMSESKNTEARTACFDDNSSWLRSGTRITNILSVTLVDHEMVFESENINAQPPCFNGNSFGLGLGNIKIPSISLVDHDMVSESKQAKSQVSSYR</sequence>
<proteinExistence type="predicted"/>
<gene>
    <name evidence="1" type="ORF">Tci_430125</name>
</gene>
<name>A0A699HQA3_TANCI</name>
<dbReference type="AlphaFoldDB" id="A0A699HQA3"/>
<protein>
    <submittedName>
        <fullName evidence="1">Zinc finger, TAZ-type</fullName>
    </submittedName>
</protein>